<keyword evidence="2" id="KW-0677">Repeat</keyword>
<dbReference type="STRING" id="1108050.A0A0B7FD31"/>
<dbReference type="PROSITE" id="PS50294">
    <property type="entry name" value="WD_REPEATS_REGION"/>
    <property type="match status" value="2"/>
</dbReference>
<dbReference type="SUPFAM" id="SSF50978">
    <property type="entry name" value="WD40 repeat-like"/>
    <property type="match status" value="1"/>
</dbReference>
<dbReference type="InterPro" id="IPR015943">
    <property type="entry name" value="WD40/YVTN_repeat-like_dom_sf"/>
</dbReference>
<proteinExistence type="predicted"/>
<dbReference type="InterPro" id="IPR001680">
    <property type="entry name" value="WD40_rpt"/>
</dbReference>
<dbReference type="PRINTS" id="PR00320">
    <property type="entry name" value="GPROTEINBRPT"/>
</dbReference>
<keyword evidence="1 3" id="KW-0853">WD repeat</keyword>
<dbReference type="Gene3D" id="2.130.10.10">
    <property type="entry name" value="YVTN repeat-like/Quinoprotein amine dehydrogenase"/>
    <property type="match status" value="1"/>
</dbReference>
<dbReference type="InterPro" id="IPR020472">
    <property type="entry name" value="WD40_PAC1"/>
</dbReference>
<protein>
    <submittedName>
        <fullName evidence="4">Uncharacterized protein</fullName>
    </submittedName>
</protein>
<evidence type="ECO:0000256" key="2">
    <source>
        <dbReference type="ARBA" id="ARBA00022737"/>
    </source>
</evidence>
<sequence length="131" mass="14318">MHLTDSTQLYSCLYDSTICIWNFQDYGTSDALPTTSGLSTGIHSIQYLHSRQHVVSGSEDGTVHVWDVGTGKLVCGPLRGHKEVVALVDYSPNNQYIASGSWDRTLQLRDATTGNNIHGPMCGHSYSVNCV</sequence>
<gene>
    <name evidence="4" type="ORF">RSOLAG1IB_11784</name>
</gene>
<feature type="repeat" description="WD" evidence="3">
    <location>
        <begin position="78"/>
        <end position="119"/>
    </location>
</feature>
<dbReference type="InterPro" id="IPR036322">
    <property type="entry name" value="WD40_repeat_dom_sf"/>
</dbReference>
<reference evidence="4 5" key="1">
    <citation type="submission" date="2014-11" db="EMBL/GenBank/DDBJ databases">
        <authorList>
            <person name="Wibberg Daniel"/>
        </authorList>
    </citation>
    <scope>NUCLEOTIDE SEQUENCE [LARGE SCALE GENOMIC DNA]</scope>
    <source>
        <strain evidence="4">Rhizoctonia solani AG1-IB 7/3/14</strain>
    </source>
</reference>
<dbReference type="PANTHER" id="PTHR19848:SF8">
    <property type="entry name" value="F-BOX AND WD REPEAT DOMAIN CONTAINING 7"/>
    <property type="match status" value="1"/>
</dbReference>
<dbReference type="PROSITE" id="PS50082">
    <property type="entry name" value="WD_REPEATS_2"/>
    <property type="match status" value="2"/>
</dbReference>
<evidence type="ECO:0000256" key="1">
    <source>
        <dbReference type="ARBA" id="ARBA00022574"/>
    </source>
</evidence>
<dbReference type="InterPro" id="IPR019775">
    <property type="entry name" value="WD40_repeat_CS"/>
</dbReference>
<dbReference type="Proteomes" id="UP000059188">
    <property type="component" value="Unassembled WGS sequence"/>
</dbReference>
<dbReference type="Pfam" id="PF00400">
    <property type="entry name" value="WD40"/>
    <property type="match status" value="2"/>
</dbReference>
<name>A0A0B7FD31_THACB</name>
<evidence type="ECO:0000313" key="5">
    <source>
        <dbReference type="Proteomes" id="UP000059188"/>
    </source>
</evidence>
<feature type="repeat" description="WD" evidence="3">
    <location>
        <begin position="35"/>
        <end position="76"/>
    </location>
</feature>
<accession>A0A0B7FD31</accession>
<evidence type="ECO:0000313" key="4">
    <source>
        <dbReference type="EMBL" id="CEL54839.1"/>
    </source>
</evidence>
<dbReference type="PANTHER" id="PTHR19848">
    <property type="entry name" value="WD40 REPEAT PROTEIN"/>
    <property type="match status" value="1"/>
</dbReference>
<dbReference type="PROSITE" id="PS00678">
    <property type="entry name" value="WD_REPEATS_1"/>
    <property type="match status" value="1"/>
</dbReference>
<evidence type="ECO:0000256" key="3">
    <source>
        <dbReference type="PROSITE-ProRule" id="PRU00221"/>
    </source>
</evidence>
<organism evidence="4 5">
    <name type="scientific">Thanatephorus cucumeris (strain AG1-IB / isolate 7/3/14)</name>
    <name type="common">Lettuce bottom rot fungus</name>
    <name type="synonym">Rhizoctonia solani</name>
    <dbReference type="NCBI Taxonomy" id="1108050"/>
    <lineage>
        <taxon>Eukaryota</taxon>
        <taxon>Fungi</taxon>
        <taxon>Dikarya</taxon>
        <taxon>Basidiomycota</taxon>
        <taxon>Agaricomycotina</taxon>
        <taxon>Agaricomycetes</taxon>
        <taxon>Cantharellales</taxon>
        <taxon>Ceratobasidiaceae</taxon>
        <taxon>Rhizoctonia</taxon>
        <taxon>Rhizoctonia solani AG-1</taxon>
    </lineage>
</organism>
<dbReference type="AlphaFoldDB" id="A0A0B7FD31"/>
<keyword evidence="5" id="KW-1185">Reference proteome</keyword>
<dbReference type="EMBL" id="LN679284">
    <property type="protein sequence ID" value="CEL54839.1"/>
    <property type="molecule type" value="Genomic_DNA"/>
</dbReference>
<dbReference type="SMART" id="SM00320">
    <property type="entry name" value="WD40"/>
    <property type="match status" value="2"/>
</dbReference>
<dbReference type="OrthoDB" id="674604at2759"/>